<organism evidence="1">
    <name type="scientific">uncultured Caudovirales phage</name>
    <dbReference type="NCBI Taxonomy" id="2100421"/>
    <lineage>
        <taxon>Viruses</taxon>
        <taxon>Duplodnaviria</taxon>
        <taxon>Heunggongvirae</taxon>
        <taxon>Uroviricota</taxon>
        <taxon>Caudoviricetes</taxon>
        <taxon>Peduoviridae</taxon>
        <taxon>Maltschvirus</taxon>
        <taxon>Maltschvirus maltsch</taxon>
    </lineage>
</organism>
<protein>
    <submittedName>
        <fullName evidence="1">Uncharacterized protein</fullName>
    </submittedName>
</protein>
<name>A0A6J5MAR9_9CAUD</name>
<reference evidence="1" key="1">
    <citation type="submission" date="2020-04" db="EMBL/GenBank/DDBJ databases">
        <authorList>
            <person name="Chiriac C."/>
            <person name="Salcher M."/>
            <person name="Ghai R."/>
            <person name="Kavagutti S V."/>
        </authorList>
    </citation>
    <scope>NUCLEOTIDE SEQUENCE</scope>
</reference>
<evidence type="ECO:0000313" key="1">
    <source>
        <dbReference type="EMBL" id="CAB4142817.1"/>
    </source>
</evidence>
<gene>
    <name evidence="1" type="ORF">UFOVP450_34</name>
</gene>
<sequence>MKFKKILENMMGPSMPMDDHEVEMAITDLRATAALAAELAQHLENERPKELEGWVQSKITKAADYIQSVHKNHMFSPEQDCKSCEGDVMNEVASTCCGKCGHKHVKGTSCPKPFLSGKRHCRNRD</sequence>
<dbReference type="EMBL" id="LR796421">
    <property type="protein sequence ID" value="CAB4142817.1"/>
    <property type="molecule type" value="Genomic_DNA"/>
</dbReference>
<accession>A0A6J5MAR9</accession>
<proteinExistence type="predicted"/>